<gene>
    <name evidence="1" type="ORF">LPO_1576</name>
</gene>
<dbReference type="RefSeq" id="WP_014841682.1">
    <property type="nucleotide sequence ID" value="NC_018139.1"/>
</dbReference>
<protein>
    <submittedName>
        <fullName evidence="1">Uncharacterized protein</fullName>
    </submittedName>
</protein>
<organism evidence="1 2">
    <name type="scientific">Legionella pneumophila subsp. pneumophila</name>
    <dbReference type="NCBI Taxonomy" id="91891"/>
    <lineage>
        <taxon>Bacteria</taxon>
        <taxon>Pseudomonadati</taxon>
        <taxon>Pseudomonadota</taxon>
        <taxon>Gammaproteobacteria</taxon>
        <taxon>Legionellales</taxon>
        <taxon>Legionellaceae</taxon>
        <taxon>Legionella</taxon>
    </lineage>
</organism>
<reference evidence="1 2" key="1">
    <citation type="submission" date="2011-07" db="EMBL/GenBank/DDBJ databases">
        <authorList>
            <person name="Genoscope - CEA"/>
        </authorList>
    </citation>
    <scope>NUCLEOTIDE SEQUENCE [LARGE SCALE GENOMIC DNA]</scope>
    <source>
        <strain evidence="2">lorraine</strain>
    </source>
</reference>
<name>A0AAV2UXE3_LEGPN</name>
<proteinExistence type="predicted"/>
<dbReference type="AlphaFoldDB" id="A0AAV2UXE3"/>
<dbReference type="EMBL" id="FQ958210">
    <property type="protein sequence ID" value="CCD05606.1"/>
    <property type="molecule type" value="Genomic_DNA"/>
</dbReference>
<dbReference type="KEGG" id="lpo:LPO_1576"/>
<dbReference type="Proteomes" id="UP000010102">
    <property type="component" value="Chromosome"/>
</dbReference>
<evidence type="ECO:0000313" key="2">
    <source>
        <dbReference type="Proteomes" id="UP000010102"/>
    </source>
</evidence>
<sequence length="348" mass="40130">MMKTEILFKFVAIRTPQTDETRASSQISFDSRVWINRITGLVNDNVSLNDARTRVSNDFMDSSAYVLRARSWQPFLTAQTQIQHLLHTVDNADNFKSTFKQLFVKQIDPNFTSFENFVDSEQFTQFKETLWHSYYSNVALVNRRPQDRPLLEFWLRFWHFLEQLQTGQSFESLIHNFNTWQFVVPNQLIKTDKTTEETESTVSNNINNASVTLSNKIAETKKSIAQLQATHKKIIKVFHTKLAEAAAKTAKEETSEIKPIANSGGLKKQMNAPWMLTAQEIGNDTLVALENLGISLNKHDATQIDTLLERREAELENELFALEHTERIVLVRGIPVRVRRRNLANDKS</sequence>
<accession>A0AAV2UXE3</accession>
<evidence type="ECO:0000313" key="1">
    <source>
        <dbReference type="EMBL" id="CCD05606.1"/>
    </source>
</evidence>